<evidence type="ECO:0008006" key="3">
    <source>
        <dbReference type="Google" id="ProtNLM"/>
    </source>
</evidence>
<organism evidence="1 2">
    <name type="scientific">Clostridium butyricum</name>
    <dbReference type="NCBI Taxonomy" id="1492"/>
    <lineage>
        <taxon>Bacteria</taxon>
        <taxon>Bacillati</taxon>
        <taxon>Bacillota</taxon>
        <taxon>Clostridia</taxon>
        <taxon>Eubacteriales</taxon>
        <taxon>Clostridiaceae</taxon>
        <taxon>Clostridium</taxon>
    </lineage>
</organism>
<evidence type="ECO:0000313" key="2">
    <source>
        <dbReference type="Proteomes" id="UP000321089"/>
    </source>
</evidence>
<comment type="caution">
    <text evidence="1">The sequence shown here is derived from an EMBL/GenBank/DDBJ whole genome shotgun (WGS) entry which is preliminary data.</text>
</comment>
<accession>A0A512TRF5</accession>
<dbReference type="AlphaFoldDB" id="A0A512TRF5"/>
<name>A0A512TRF5_CLOBU</name>
<reference evidence="1 2" key="1">
    <citation type="submission" date="2019-07" db="EMBL/GenBank/DDBJ databases">
        <title>Whole genome shotgun sequence of Clostridium butyricum NBRC 3858.</title>
        <authorList>
            <person name="Hosoyama A."/>
            <person name="Uohara A."/>
            <person name="Ohji S."/>
            <person name="Ichikawa N."/>
        </authorList>
    </citation>
    <scope>NUCLEOTIDE SEQUENCE [LARGE SCALE GENOMIC DNA]</scope>
    <source>
        <strain evidence="1 2">NBRC 3858</strain>
    </source>
</reference>
<gene>
    <name evidence="1" type="ORF">CBU02nite_33700</name>
</gene>
<proteinExistence type="predicted"/>
<dbReference type="EMBL" id="BKBC01000063">
    <property type="protein sequence ID" value="GEQ22864.1"/>
    <property type="molecule type" value="Genomic_DNA"/>
</dbReference>
<protein>
    <recommendedName>
        <fullName evidence="3">Peptidase C39-like domain-containing protein</fullName>
    </recommendedName>
</protein>
<sequence length="203" mass="23853">MDMPIILKNNFLKIYDGKRPYYGGAQKWFNCDDLKKAGCSIVAAANITAYYAITIKNKNIYNYEDMSKSNFLNHMESIAKYIYPDPPKGVISINYFNDRVIEFFKDKDVKAESHAITTKYNFKELKNFIKIALTNNKPVALLMLENNVLKEFDWHWMTVTKLFENGDKTYLDFSTWGERRIFTLEDFYKFSSFGALSYFDTKI</sequence>
<evidence type="ECO:0000313" key="1">
    <source>
        <dbReference type="EMBL" id="GEQ22864.1"/>
    </source>
</evidence>
<dbReference type="RefSeq" id="WP_146869107.1">
    <property type="nucleotide sequence ID" value="NZ_BKBC01000063.1"/>
</dbReference>
<dbReference type="Proteomes" id="UP000321089">
    <property type="component" value="Unassembled WGS sequence"/>
</dbReference>